<dbReference type="AlphaFoldDB" id="A0A0K8RK99"/>
<sequence>MLKKACGPDNVPNAFLRRYAEWLSHYLFVIFNNSLKQKEIPFDWRRARVVPILKSGDPQCVFNYRPISLTSVCCKTQEHIVCKHITDYLEENNLLTGAQHGFRRGLSTVTQPVTTFT</sequence>
<reference evidence="1" key="1">
    <citation type="submission" date="2012-12" db="EMBL/GenBank/DDBJ databases">
        <title>Identification and characterization of a phenylalanine ammonia-lyase gene family in Isatis indigotica Fort.</title>
        <authorList>
            <person name="Liu Q."/>
            <person name="Chen J."/>
            <person name="Zhou X."/>
            <person name="Di P."/>
            <person name="Xiao Y."/>
            <person name="Xuan H."/>
            <person name="Zhang L."/>
            <person name="Chen W."/>
        </authorList>
    </citation>
    <scope>NUCLEOTIDE SEQUENCE</scope>
    <source>
        <tissue evidence="1">Salivary gland</tissue>
    </source>
</reference>
<dbReference type="PANTHER" id="PTHR33395:SF22">
    <property type="entry name" value="REVERSE TRANSCRIPTASE DOMAIN-CONTAINING PROTEIN"/>
    <property type="match status" value="1"/>
</dbReference>
<name>A0A0K8RK99_IXORI</name>
<dbReference type="PANTHER" id="PTHR33395">
    <property type="entry name" value="TRANSCRIPTASE, PUTATIVE-RELATED-RELATED"/>
    <property type="match status" value="1"/>
</dbReference>
<dbReference type="EMBL" id="GADI01002839">
    <property type="protein sequence ID" value="JAA70969.1"/>
    <property type="molecule type" value="mRNA"/>
</dbReference>
<accession>A0A0K8RK99</accession>
<evidence type="ECO:0000313" key="1">
    <source>
        <dbReference type="EMBL" id="JAA70969.1"/>
    </source>
</evidence>
<protein>
    <submittedName>
        <fullName evidence="1">Putative rte ele1 orf1-h 1e-60-j 4</fullName>
    </submittedName>
</protein>
<proteinExistence type="evidence at transcript level"/>
<organism evidence="1">
    <name type="scientific">Ixodes ricinus</name>
    <name type="common">Common tick</name>
    <name type="synonym">Acarus ricinus</name>
    <dbReference type="NCBI Taxonomy" id="34613"/>
    <lineage>
        <taxon>Eukaryota</taxon>
        <taxon>Metazoa</taxon>
        <taxon>Ecdysozoa</taxon>
        <taxon>Arthropoda</taxon>
        <taxon>Chelicerata</taxon>
        <taxon>Arachnida</taxon>
        <taxon>Acari</taxon>
        <taxon>Parasitiformes</taxon>
        <taxon>Ixodida</taxon>
        <taxon>Ixodoidea</taxon>
        <taxon>Ixodidae</taxon>
        <taxon>Ixodinae</taxon>
        <taxon>Ixodes</taxon>
    </lineage>
</organism>